<evidence type="ECO:0000256" key="10">
    <source>
        <dbReference type="RuleBase" id="RU000682"/>
    </source>
</evidence>
<comment type="subcellular location">
    <subcellularLocation>
        <location evidence="1 9 10">Nucleus</location>
    </subcellularLocation>
</comment>
<dbReference type="PRINTS" id="PR00027">
    <property type="entry name" value="PAIREDBOX"/>
</dbReference>
<evidence type="ECO:0000256" key="2">
    <source>
        <dbReference type="ARBA" id="ARBA00005733"/>
    </source>
</evidence>
<evidence type="ECO:0000256" key="7">
    <source>
        <dbReference type="ARBA" id="ARBA00023163"/>
    </source>
</evidence>
<dbReference type="InterPro" id="IPR001356">
    <property type="entry name" value="HD"/>
</dbReference>
<dbReference type="PROSITE" id="PS51057">
    <property type="entry name" value="PAIRED_2"/>
    <property type="match status" value="1"/>
</dbReference>
<name>A0ABM1SDE2_LIMPO</name>
<dbReference type="Proteomes" id="UP000694941">
    <property type="component" value="Unplaced"/>
</dbReference>
<keyword evidence="4" id="KW-0563">Paired box</keyword>
<dbReference type="SUPFAM" id="SSF46689">
    <property type="entry name" value="Homeodomain-like"/>
    <property type="match status" value="3"/>
</dbReference>
<dbReference type="RefSeq" id="XP_022241647.1">
    <property type="nucleotide sequence ID" value="XM_022385939.1"/>
</dbReference>
<dbReference type="Gene3D" id="1.10.10.60">
    <property type="entry name" value="Homeodomain-like"/>
    <property type="match status" value="1"/>
</dbReference>
<dbReference type="SMART" id="SM00389">
    <property type="entry name" value="HOX"/>
    <property type="match status" value="1"/>
</dbReference>
<evidence type="ECO:0000256" key="8">
    <source>
        <dbReference type="ARBA" id="ARBA00023242"/>
    </source>
</evidence>
<reference evidence="15" key="1">
    <citation type="submission" date="2025-08" db="UniProtKB">
        <authorList>
            <consortium name="RefSeq"/>
        </authorList>
    </citation>
    <scope>IDENTIFICATION</scope>
    <source>
        <tissue evidence="15">Muscle</tissue>
    </source>
</reference>
<dbReference type="Pfam" id="PF00046">
    <property type="entry name" value="Homeodomain"/>
    <property type="match status" value="1"/>
</dbReference>
<proteinExistence type="inferred from homology"/>
<keyword evidence="5" id="KW-0805">Transcription regulation</keyword>
<dbReference type="CDD" id="cd00086">
    <property type="entry name" value="homeodomain"/>
    <property type="match status" value="1"/>
</dbReference>
<keyword evidence="6 9" id="KW-0238">DNA-binding</keyword>
<dbReference type="InterPro" id="IPR036388">
    <property type="entry name" value="WH-like_DNA-bd_sf"/>
</dbReference>
<feature type="domain" description="Paired" evidence="13">
    <location>
        <begin position="54"/>
        <end position="173"/>
    </location>
</feature>
<dbReference type="InterPro" id="IPR043565">
    <property type="entry name" value="PAX_fam"/>
</dbReference>
<evidence type="ECO:0000256" key="6">
    <source>
        <dbReference type="ARBA" id="ARBA00023125"/>
    </source>
</evidence>
<evidence type="ECO:0000256" key="5">
    <source>
        <dbReference type="ARBA" id="ARBA00023015"/>
    </source>
</evidence>
<feature type="region of interest" description="Disordered" evidence="11">
    <location>
        <begin position="236"/>
        <end position="268"/>
    </location>
</feature>
<evidence type="ECO:0000256" key="3">
    <source>
        <dbReference type="ARBA" id="ARBA00022473"/>
    </source>
</evidence>
<organism evidence="14 15">
    <name type="scientific">Limulus polyphemus</name>
    <name type="common">Atlantic horseshoe crab</name>
    <dbReference type="NCBI Taxonomy" id="6850"/>
    <lineage>
        <taxon>Eukaryota</taxon>
        <taxon>Metazoa</taxon>
        <taxon>Ecdysozoa</taxon>
        <taxon>Arthropoda</taxon>
        <taxon>Chelicerata</taxon>
        <taxon>Merostomata</taxon>
        <taxon>Xiphosura</taxon>
        <taxon>Limulidae</taxon>
        <taxon>Limulus</taxon>
    </lineage>
</organism>
<keyword evidence="7" id="KW-0804">Transcription</keyword>
<gene>
    <name evidence="15" type="primary">LOC106459442</name>
</gene>
<accession>A0ABM1SDE2</accession>
<dbReference type="GeneID" id="106459442"/>
<dbReference type="Gene3D" id="1.10.10.10">
    <property type="entry name" value="Winged helix-like DNA-binding domain superfamily/Winged helix DNA-binding domain"/>
    <property type="match status" value="2"/>
</dbReference>
<evidence type="ECO:0000259" key="13">
    <source>
        <dbReference type="PROSITE" id="PS51057"/>
    </source>
</evidence>
<dbReference type="InterPro" id="IPR009057">
    <property type="entry name" value="Homeodomain-like_sf"/>
</dbReference>
<keyword evidence="3" id="KW-0217">Developmental protein</keyword>
<comment type="similarity">
    <text evidence="2">Belongs to the paired homeobox family.</text>
</comment>
<feature type="domain" description="Homeobox" evidence="12">
    <location>
        <begin position="260"/>
        <end position="308"/>
    </location>
</feature>
<keyword evidence="14" id="KW-1185">Reference proteome</keyword>
<dbReference type="PROSITE" id="PS50071">
    <property type="entry name" value="HOMEOBOX_2"/>
    <property type="match status" value="1"/>
</dbReference>
<keyword evidence="8 9" id="KW-0539">Nucleus</keyword>
<dbReference type="PANTHER" id="PTHR45636:SF50">
    <property type="entry name" value="EYEGONE, ISOFORM A-RELATED"/>
    <property type="match status" value="1"/>
</dbReference>
<dbReference type="InterPro" id="IPR001523">
    <property type="entry name" value="Paired_dom"/>
</dbReference>
<dbReference type="PANTHER" id="PTHR45636">
    <property type="entry name" value="PAIRED BOX PROTEIN PAX-6-RELATED-RELATED"/>
    <property type="match status" value="1"/>
</dbReference>
<sequence length="446" mass="49617">MVHYPHASAPTAVSPQRPLDFSPNAVYGSGEVTTPPAFTCNVTTSPLLSGSLNPMYLTSRLSDTLAPPRALPSEYSPYGLRPYDFARHLLTSQTAVSKILGRYYETGSLRPGVIGGSKPKVATPAVVSKIEQYKRENPTIFAWEIRERLISERICTNNTAPSVSSINRILRNRAAERAAAEFARAAGYTMYHPYAAAFPWGPAAATPHMWPSFPGAHLPLGTTTDPAALATMTALKEQRAAGLTDKDSEEGTSSDTGDRPKFRRNRTTFNPEQLEILEEEFEKTHYPCVNTRERLATKTNLSEARVQVNMSLLPHEKSCQCTKSEIDLFPLSPTQTVIEEGCVDNDALNGSWKINPYNFMHYSINSVAINVDGKQSPARPLKPDFDNDLYAQSYEPLFNGTEKQFQDQGIGIGFDEYSEGWPLRSDRTCSRNLCRKSWLRWLPKNV</sequence>
<evidence type="ECO:0000256" key="11">
    <source>
        <dbReference type="SAM" id="MobiDB-lite"/>
    </source>
</evidence>
<dbReference type="SMART" id="SM00351">
    <property type="entry name" value="PAX"/>
    <property type="match status" value="1"/>
</dbReference>
<evidence type="ECO:0000259" key="12">
    <source>
        <dbReference type="PROSITE" id="PS50071"/>
    </source>
</evidence>
<feature type="DNA-binding region" description="Homeobox" evidence="9">
    <location>
        <begin position="262"/>
        <end position="309"/>
    </location>
</feature>
<evidence type="ECO:0000256" key="9">
    <source>
        <dbReference type="PROSITE-ProRule" id="PRU00108"/>
    </source>
</evidence>
<evidence type="ECO:0000256" key="4">
    <source>
        <dbReference type="ARBA" id="ARBA00022724"/>
    </source>
</evidence>
<protein>
    <submittedName>
        <fullName evidence="15">Paired box protein Pax-6-like</fullName>
    </submittedName>
</protein>
<evidence type="ECO:0000313" key="15">
    <source>
        <dbReference type="RefSeq" id="XP_022241647.1"/>
    </source>
</evidence>
<evidence type="ECO:0000313" key="14">
    <source>
        <dbReference type="Proteomes" id="UP000694941"/>
    </source>
</evidence>
<keyword evidence="9 10" id="KW-0371">Homeobox</keyword>
<evidence type="ECO:0000256" key="1">
    <source>
        <dbReference type="ARBA" id="ARBA00004123"/>
    </source>
</evidence>
<dbReference type="Pfam" id="PF00292">
    <property type="entry name" value="PAX"/>
    <property type="match status" value="1"/>
</dbReference>